<evidence type="ECO:0000313" key="15">
    <source>
        <dbReference type="Proteomes" id="UP000318521"/>
    </source>
</evidence>
<evidence type="ECO:0000256" key="9">
    <source>
        <dbReference type="ARBA" id="ARBA00022989"/>
    </source>
</evidence>
<reference evidence="14 15" key="1">
    <citation type="submission" date="2019-07" db="EMBL/GenBank/DDBJ databases">
        <authorList>
            <person name="Park Y.J."/>
            <person name="Jeong S.E."/>
            <person name="Jung H.S."/>
        </authorList>
    </citation>
    <scope>NUCLEOTIDE SEQUENCE [LARGE SCALE GENOMIC DNA]</scope>
    <source>
        <strain evidence="15">P16(2019)</strain>
    </source>
</reference>
<dbReference type="GO" id="GO:0006355">
    <property type="term" value="P:regulation of DNA-templated transcription"/>
    <property type="evidence" value="ECO:0007669"/>
    <property type="project" value="InterPro"/>
</dbReference>
<dbReference type="InterPro" id="IPR016120">
    <property type="entry name" value="Sig_transdc_His_kin_SpoOB"/>
</dbReference>
<keyword evidence="2" id="KW-1003">Cell membrane</keyword>
<dbReference type="InterPro" id="IPR003594">
    <property type="entry name" value="HATPase_dom"/>
</dbReference>
<keyword evidence="3" id="KW-0597">Phosphoprotein</keyword>
<dbReference type="Gene3D" id="3.30.565.10">
    <property type="entry name" value="Histidine kinase-like ATPase, C-terminal domain"/>
    <property type="match status" value="1"/>
</dbReference>
<dbReference type="Pfam" id="PF02518">
    <property type="entry name" value="HATPase_c"/>
    <property type="match status" value="1"/>
</dbReference>
<evidence type="ECO:0000256" key="4">
    <source>
        <dbReference type="ARBA" id="ARBA00022679"/>
    </source>
</evidence>
<evidence type="ECO:0000256" key="2">
    <source>
        <dbReference type="ARBA" id="ARBA00022475"/>
    </source>
</evidence>
<keyword evidence="4 14" id="KW-0808">Transferase</keyword>
<evidence type="ECO:0000256" key="3">
    <source>
        <dbReference type="ARBA" id="ARBA00022553"/>
    </source>
</evidence>
<dbReference type="CDD" id="cd00130">
    <property type="entry name" value="PAS"/>
    <property type="match status" value="1"/>
</dbReference>
<comment type="caution">
    <text evidence="14">The sequence shown here is derived from an EMBL/GenBank/DDBJ whole genome shotgun (WGS) entry which is preliminary data.</text>
</comment>
<dbReference type="GO" id="GO:0005886">
    <property type="term" value="C:plasma membrane"/>
    <property type="evidence" value="ECO:0007669"/>
    <property type="project" value="UniProtKB-SubCell"/>
</dbReference>
<feature type="transmembrane region" description="Helical" evidence="12">
    <location>
        <begin position="208"/>
        <end position="229"/>
    </location>
</feature>
<dbReference type="InterPro" id="IPR029151">
    <property type="entry name" value="Sensor-like_sf"/>
</dbReference>
<dbReference type="InterPro" id="IPR035965">
    <property type="entry name" value="PAS-like_dom_sf"/>
</dbReference>
<dbReference type="InterPro" id="IPR039506">
    <property type="entry name" value="SPOB_a"/>
</dbReference>
<keyword evidence="5 12" id="KW-0812">Transmembrane</keyword>
<evidence type="ECO:0000256" key="1">
    <source>
        <dbReference type="ARBA" id="ARBA00004651"/>
    </source>
</evidence>
<evidence type="ECO:0000256" key="6">
    <source>
        <dbReference type="ARBA" id="ARBA00022741"/>
    </source>
</evidence>
<dbReference type="SMART" id="SM00091">
    <property type="entry name" value="PAS"/>
    <property type="match status" value="1"/>
</dbReference>
<keyword evidence="8" id="KW-0067">ATP-binding</keyword>
<evidence type="ECO:0000256" key="10">
    <source>
        <dbReference type="ARBA" id="ARBA00023012"/>
    </source>
</evidence>
<dbReference type="Gene3D" id="3.30.450.20">
    <property type="entry name" value="PAS domain"/>
    <property type="match status" value="2"/>
</dbReference>
<dbReference type="OrthoDB" id="9792686at2"/>
<dbReference type="PROSITE" id="PS50109">
    <property type="entry name" value="HIS_KIN"/>
    <property type="match status" value="1"/>
</dbReference>
<dbReference type="PANTHER" id="PTHR43547">
    <property type="entry name" value="TWO-COMPONENT HISTIDINE KINASE"/>
    <property type="match status" value="1"/>
</dbReference>
<organism evidence="14 15">
    <name type="scientific">Alkalicoccobacillus porphyridii</name>
    <dbReference type="NCBI Taxonomy" id="2597270"/>
    <lineage>
        <taxon>Bacteria</taxon>
        <taxon>Bacillati</taxon>
        <taxon>Bacillota</taxon>
        <taxon>Bacilli</taxon>
        <taxon>Bacillales</taxon>
        <taxon>Bacillaceae</taxon>
        <taxon>Alkalicoccobacillus</taxon>
    </lineage>
</organism>
<evidence type="ECO:0000256" key="11">
    <source>
        <dbReference type="ARBA" id="ARBA00023136"/>
    </source>
</evidence>
<dbReference type="InterPro" id="IPR036890">
    <property type="entry name" value="HATPase_C_sf"/>
</dbReference>
<evidence type="ECO:0000313" key="14">
    <source>
        <dbReference type="EMBL" id="TSB47205.1"/>
    </source>
</evidence>
<keyword evidence="9 12" id="KW-1133">Transmembrane helix</keyword>
<dbReference type="EMBL" id="VLXZ01000003">
    <property type="protein sequence ID" value="TSB47205.1"/>
    <property type="molecule type" value="Genomic_DNA"/>
</dbReference>
<dbReference type="PANTHER" id="PTHR43547:SF10">
    <property type="entry name" value="SENSOR HISTIDINE KINASE DCUS"/>
    <property type="match status" value="1"/>
</dbReference>
<dbReference type="InterPro" id="IPR000014">
    <property type="entry name" value="PAS"/>
</dbReference>
<evidence type="ECO:0000256" key="7">
    <source>
        <dbReference type="ARBA" id="ARBA00022777"/>
    </source>
</evidence>
<protein>
    <submittedName>
        <fullName evidence="14">Two-component system sensor histidine kinase DcuS</fullName>
        <ecNumber evidence="14">2.7.13.3</ecNumber>
    </submittedName>
</protein>
<keyword evidence="6" id="KW-0547">Nucleotide-binding</keyword>
<evidence type="ECO:0000256" key="5">
    <source>
        <dbReference type="ARBA" id="ARBA00022692"/>
    </source>
</evidence>
<dbReference type="SUPFAM" id="SSF55890">
    <property type="entry name" value="Sporulation response regulatory protein Spo0B"/>
    <property type="match status" value="1"/>
</dbReference>
<gene>
    <name evidence="14" type="primary">dcuS</name>
    <name evidence="14" type="ORF">FN960_05550</name>
</gene>
<dbReference type="Gene3D" id="1.10.287.130">
    <property type="match status" value="1"/>
</dbReference>
<keyword evidence="15" id="KW-1185">Reference proteome</keyword>
<sequence>MPVSCFPKKFFVIVKLLIIHVKRQKELNEKVGTRIWKRKNPYNLRTVIILLVCTVVLIALLCTGMLVAYDYAKSTKASLEDKAWTIATSFARSPVVIEGLQAERTQDELQAYADEVQTETGVDYIVVMNMNRVRLTHPLEEQIGRQFVGDDVSPAFGGQTYTSTAEGTLGESLRAFIPVTNEVGDQVGVVAVGILTDNINDAVYRSQLMVWLGGVLGIIPAILGAILLAKKVKKSMHDLEPVEITQLLETREAILSSVQEGIIVVDAEGKVIVCNATALDLLHKTGKTTEPLHQPIADILPEFELHEVLKTGDIKRNQPMKLQDYELVVTRVPVSSNGVQLGAMATFQDTTELALALDQLSGIKSYAESLSSHTHEFMNKLHVVSAMVHTESYDELRDYIKTISTYYQEDVGWMSRHLKDPVLVGYMLNKLNVLKRKGIQVTFSGQTAWPVVKDTKYTNVIITVIGNSLDNAAEALESSSNPKIEITMDVRLGEIIWQLKDNGLTVTQSELDNLRQKGQSTKGSKRGFGLYLMQSSLEELNGRLDIQANDDLGVTLRAALPIEGDNHDKRINS</sequence>
<dbReference type="SUPFAM" id="SSF55874">
    <property type="entry name" value="ATPase domain of HSP90 chaperone/DNA topoisomerase II/histidine kinase"/>
    <property type="match status" value="1"/>
</dbReference>
<dbReference type="SUPFAM" id="SSF103190">
    <property type="entry name" value="Sensory domain-like"/>
    <property type="match status" value="1"/>
</dbReference>
<evidence type="ECO:0000259" key="13">
    <source>
        <dbReference type="PROSITE" id="PS50109"/>
    </source>
</evidence>
<dbReference type="InterPro" id="IPR005467">
    <property type="entry name" value="His_kinase_dom"/>
</dbReference>
<dbReference type="AlphaFoldDB" id="A0A554A0I9"/>
<dbReference type="NCBIfam" id="NF008298">
    <property type="entry name" value="PRK11086.1"/>
    <property type="match status" value="1"/>
</dbReference>
<dbReference type="Pfam" id="PF00989">
    <property type="entry name" value="PAS"/>
    <property type="match status" value="1"/>
</dbReference>
<keyword evidence="10" id="KW-0902">Two-component regulatory system</keyword>
<proteinExistence type="predicted"/>
<feature type="transmembrane region" description="Helical" evidence="12">
    <location>
        <begin position="47"/>
        <end position="69"/>
    </location>
</feature>
<dbReference type="GO" id="GO:0000155">
    <property type="term" value="F:phosphorelay sensor kinase activity"/>
    <property type="evidence" value="ECO:0007669"/>
    <property type="project" value="InterPro"/>
</dbReference>
<dbReference type="SUPFAM" id="SSF55785">
    <property type="entry name" value="PYP-like sensor domain (PAS domain)"/>
    <property type="match status" value="1"/>
</dbReference>
<keyword evidence="7 14" id="KW-0418">Kinase</keyword>
<dbReference type="Pfam" id="PF17203">
    <property type="entry name" value="sCache_3_2"/>
    <property type="match status" value="1"/>
</dbReference>
<accession>A0A554A0I9</accession>
<dbReference type="EC" id="2.7.13.3" evidence="14"/>
<dbReference type="InterPro" id="IPR013767">
    <property type="entry name" value="PAS_fold"/>
</dbReference>
<dbReference type="InterPro" id="IPR033463">
    <property type="entry name" value="sCache_3"/>
</dbReference>
<evidence type="ECO:0000256" key="12">
    <source>
        <dbReference type="SAM" id="Phobius"/>
    </source>
</evidence>
<dbReference type="GO" id="GO:0005524">
    <property type="term" value="F:ATP binding"/>
    <property type="evidence" value="ECO:0007669"/>
    <property type="project" value="UniProtKB-KW"/>
</dbReference>
<evidence type="ECO:0000256" key="8">
    <source>
        <dbReference type="ARBA" id="ARBA00022840"/>
    </source>
</evidence>
<feature type="domain" description="Histidine kinase" evidence="13">
    <location>
        <begin position="461"/>
        <end position="564"/>
    </location>
</feature>
<name>A0A554A0I9_9BACI</name>
<dbReference type="Proteomes" id="UP000318521">
    <property type="component" value="Unassembled WGS sequence"/>
</dbReference>
<dbReference type="Pfam" id="PF14689">
    <property type="entry name" value="SPOB_a"/>
    <property type="match status" value="1"/>
</dbReference>
<comment type="subcellular location">
    <subcellularLocation>
        <location evidence="1">Cell membrane</location>
        <topology evidence="1">Multi-pass membrane protein</topology>
    </subcellularLocation>
</comment>
<keyword evidence="11 12" id="KW-0472">Membrane</keyword>